<dbReference type="EMBL" id="PKMF04000444">
    <property type="protein sequence ID" value="KAK7831458.1"/>
    <property type="molecule type" value="Genomic_DNA"/>
</dbReference>
<keyword evidence="1" id="KW-0479">Metal-binding</keyword>
<protein>
    <recommendedName>
        <fullName evidence="2">CCHC-type domain-containing protein</fullName>
    </recommendedName>
</protein>
<dbReference type="GO" id="GO:0003676">
    <property type="term" value="F:nucleic acid binding"/>
    <property type="evidence" value="ECO:0007669"/>
    <property type="project" value="InterPro"/>
</dbReference>
<dbReference type="PANTHER" id="PTHR31286:SF178">
    <property type="entry name" value="DUF4283 DOMAIN-CONTAINING PROTEIN"/>
    <property type="match status" value="1"/>
</dbReference>
<keyword evidence="1" id="KW-0862">Zinc</keyword>
<dbReference type="InterPro" id="IPR001878">
    <property type="entry name" value="Znf_CCHC"/>
</dbReference>
<evidence type="ECO:0000313" key="3">
    <source>
        <dbReference type="EMBL" id="KAK7831458.1"/>
    </source>
</evidence>
<dbReference type="PROSITE" id="PS50158">
    <property type="entry name" value="ZF_CCHC"/>
    <property type="match status" value="1"/>
</dbReference>
<accession>A0AAW0JYD0</accession>
<feature type="domain" description="CCHC-type" evidence="2">
    <location>
        <begin position="93"/>
        <end position="107"/>
    </location>
</feature>
<dbReference type="AlphaFoldDB" id="A0AAW0JYD0"/>
<dbReference type="GO" id="GO:0008270">
    <property type="term" value="F:zinc ion binding"/>
    <property type="evidence" value="ECO:0007669"/>
    <property type="project" value="UniProtKB-KW"/>
</dbReference>
<name>A0AAW0JYD0_QUESU</name>
<evidence type="ECO:0000259" key="2">
    <source>
        <dbReference type="PROSITE" id="PS50158"/>
    </source>
</evidence>
<keyword evidence="1" id="KW-0863">Zinc-finger</keyword>
<evidence type="ECO:0000313" key="4">
    <source>
        <dbReference type="Proteomes" id="UP000237347"/>
    </source>
</evidence>
<evidence type="ECO:0000256" key="1">
    <source>
        <dbReference type="PROSITE-ProRule" id="PRU00047"/>
    </source>
</evidence>
<gene>
    <name evidence="3" type="ORF">CFP56_027420</name>
</gene>
<comment type="caution">
    <text evidence="3">The sequence shown here is derived from an EMBL/GenBank/DDBJ whole genome shotgun (WGS) entry which is preliminary data.</text>
</comment>
<organism evidence="3 4">
    <name type="scientific">Quercus suber</name>
    <name type="common">Cork oak</name>
    <dbReference type="NCBI Taxonomy" id="58331"/>
    <lineage>
        <taxon>Eukaryota</taxon>
        <taxon>Viridiplantae</taxon>
        <taxon>Streptophyta</taxon>
        <taxon>Embryophyta</taxon>
        <taxon>Tracheophyta</taxon>
        <taxon>Spermatophyta</taxon>
        <taxon>Magnoliopsida</taxon>
        <taxon>eudicotyledons</taxon>
        <taxon>Gunneridae</taxon>
        <taxon>Pentapetalae</taxon>
        <taxon>rosids</taxon>
        <taxon>fabids</taxon>
        <taxon>Fagales</taxon>
        <taxon>Fagaceae</taxon>
        <taxon>Quercus</taxon>
    </lineage>
</organism>
<dbReference type="PANTHER" id="PTHR31286">
    <property type="entry name" value="GLYCINE-RICH CELL WALL STRUCTURAL PROTEIN 1.8-LIKE"/>
    <property type="match status" value="1"/>
</dbReference>
<keyword evidence="4" id="KW-1185">Reference proteome</keyword>
<dbReference type="InterPro" id="IPR040256">
    <property type="entry name" value="At4g02000-like"/>
</dbReference>
<reference evidence="3 4" key="1">
    <citation type="journal article" date="2018" name="Sci. Data">
        <title>The draft genome sequence of cork oak.</title>
        <authorList>
            <person name="Ramos A.M."/>
            <person name="Usie A."/>
            <person name="Barbosa P."/>
            <person name="Barros P.M."/>
            <person name="Capote T."/>
            <person name="Chaves I."/>
            <person name="Simoes F."/>
            <person name="Abreu I."/>
            <person name="Carrasquinho I."/>
            <person name="Faro C."/>
            <person name="Guimaraes J.B."/>
            <person name="Mendonca D."/>
            <person name="Nobrega F."/>
            <person name="Rodrigues L."/>
            <person name="Saibo N.J.M."/>
            <person name="Varela M.C."/>
            <person name="Egas C."/>
            <person name="Matos J."/>
            <person name="Miguel C.M."/>
            <person name="Oliveira M.M."/>
            <person name="Ricardo C.P."/>
            <person name="Goncalves S."/>
        </authorList>
    </citation>
    <scope>NUCLEOTIDE SEQUENCE [LARGE SCALE GENOMIC DNA]</scope>
    <source>
        <strain evidence="4">cv. HL8</strain>
    </source>
</reference>
<proteinExistence type="predicted"/>
<dbReference type="Proteomes" id="UP000237347">
    <property type="component" value="Unassembled WGS sequence"/>
</dbReference>
<dbReference type="InterPro" id="IPR025836">
    <property type="entry name" value="Zn_knuckle_CX2CX4HX4C"/>
</dbReference>
<dbReference type="Pfam" id="PF14392">
    <property type="entry name" value="zf-CCHC_4"/>
    <property type="match status" value="1"/>
</dbReference>
<sequence>MRTNKFIWVQIWVQIWGLPFDHINEEAGRDIGSSLGCVVVVDSKTLTADQARFLRVLIEILLNKPLCRGSPVVNPEGDKKMVAFKYERLVGLCFRCGTLGHEEKFCKLHLETEEGDHPYEEWMKVGYRGSQGTMRRHPQDFPQQIEGTDRSKCGGGSPQVVIESNSNSGVMIIYEKAKKSRINDEVNNIPPETEAIPTATNMHLMLIDPTSNETEKNDANEDFFETANQGNDLYRVPINYGINSIPFYS</sequence>